<reference evidence="4 6" key="1">
    <citation type="journal article" date="2017" name="Nature">
        <title>The sunflower genome provides insights into oil metabolism, flowering and Asterid evolution.</title>
        <authorList>
            <person name="Badouin H."/>
            <person name="Gouzy J."/>
            <person name="Grassa C.J."/>
            <person name="Murat F."/>
            <person name="Staton S.E."/>
            <person name="Cottret L."/>
            <person name="Lelandais-Briere C."/>
            <person name="Owens G.L."/>
            <person name="Carrere S."/>
            <person name="Mayjonade B."/>
            <person name="Legrand L."/>
            <person name="Gill N."/>
            <person name="Kane N.C."/>
            <person name="Bowers J.E."/>
            <person name="Hubner S."/>
            <person name="Bellec A."/>
            <person name="Berard A."/>
            <person name="Berges H."/>
            <person name="Blanchet N."/>
            <person name="Boniface M.C."/>
            <person name="Brunel D."/>
            <person name="Catrice O."/>
            <person name="Chaidir N."/>
            <person name="Claudel C."/>
            <person name="Donnadieu C."/>
            <person name="Faraut T."/>
            <person name="Fievet G."/>
            <person name="Helmstetter N."/>
            <person name="King M."/>
            <person name="Knapp S.J."/>
            <person name="Lai Z."/>
            <person name="Le Paslier M.C."/>
            <person name="Lippi Y."/>
            <person name="Lorenzon L."/>
            <person name="Mandel J.R."/>
            <person name="Marage G."/>
            <person name="Marchand G."/>
            <person name="Marquand E."/>
            <person name="Bret-Mestries E."/>
            <person name="Morien E."/>
            <person name="Nambeesan S."/>
            <person name="Nguyen T."/>
            <person name="Pegot-Espagnet P."/>
            <person name="Pouilly N."/>
            <person name="Raftis F."/>
            <person name="Sallet E."/>
            <person name="Schiex T."/>
            <person name="Thomas J."/>
            <person name="Vandecasteele C."/>
            <person name="Vares D."/>
            <person name="Vear F."/>
            <person name="Vautrin S."/>
            <person name="Crespi M."/>
            <person name="Mangin B."/>
            <person name="Burke J.M."/>
            <person name="Salse J."/>
            <person name="Munos S."/>
            <person name="Vincourt P."/>
            <person name="Rieseberg L.H."/>
            <person name="Langlade N.B."/>
        </authorList>
    </citation>
    <scope>NUCLEOTIDE SEQUENCE [LARGE SCALE GENOMIC DNA]</scope>
    <source>
        <strain evidence="6">cv. SF193</strain>
        <tissue evidence="4">Leaves</tissue>
    </source>
</reference>
<keyword evidence="6" id="KW-1185">Reference proteome</keyword>
<dbReference type="Pfam" id="PF13962">
    <property type="entry name" value="PGG"/>
    <property type="match status" value="1"/>
</dbReference>
<keyword evidence="2" id="KW-1133">Transmembrane helix</keyword>
<dbReference type="SMART" id="SM00248">
    <property type="entry name" value="ANK"/>
    <property type="match status" value="5"/>
</dbReference>
<protein>
    <submittedName>
        <fullName evidence="4">Ankyrin repeat-containing domain, PGG domain, ankyrin repeat-containing domain superfamily</fullName>
    </submittedName>
    <submittedName>
        <fullName evidence="5">Putative ankyrin repeat-containing domain, PGG domain protein</fullName>
    </submittedName>
</protein>
<keyword evidence="2" id="KW-0472">Membrane</keyword>
<feature type="transmembrane region" description="Helical" evidence="2">
    <location>
        <begin position="712"/>
        <end position="736"/>
    </location>
</feature>
<dbReference type="OMA" id="MRAPEKE"/>
<evidence type="ECO:0000256" key="1">
    <source>
        <dbReference type="SAM" id="MobiDB-lite"/>
    </source>
</evidence>
<dbReference type="AlphaFoldDB" id="A0A251SKX7"/>
<organism evidence="5 6">
    <name type="scientific">Helianthus annuus</name>
    <name type="common">Common sunflower</name>
    <dbReference type="NCBI Taxonomy" id="4232"/>
    <lineage>
        <taxon>Eukaryota</taxon>
        <taxon>Viridiplantae</taxon>
        <taxon>Streptophyta</taxon>
        <taxon>Embryophyta</taxon>
        <taxon>Tracheophyta</taxon>
        <taxon>Spermatophyta</taxon>
        <taxon>Magnoliopsida</taxon>
        <taxon>eudicotyledons</taxon>
        <taxon>Gunneridae</taxon>
        <taxon>Pentapetalae</taxon>
        <taxon>asterids</taxon>
        <taxon>campanulids</taxon>
        <taxon>Asterales</taxon>
        <taxon>Asteraceae</taxon>
        <taxon>Asteroideae</taxon>
        <taxon>Heliantheae alliance</taxon>
        <taxon>Heliantheae</taxon>
        <taxon>Helianthus</taxon>
    </lineage>
</organism>
<evidence type="ECO:0000313" key="4">
    <source>
        <dbReference type="EMBL" id="KAF5769048.1"/>
    </source>
</evidence>
<keyword evidence="2" id="KW-0812">Transmembrane</keyword>
<proteinExistence type="predicted"/>
<dbReference type="GO" id="GO:0016020">
    <property type="term" value="C:membrane"/>
    <property type="evidence" value="ECO:0000318"/>
    <property type="project" value="GO_Central"/>
</dbReference>
<evidence type="ECO:0000313" key="5">
    <source>
        <dbReference type="EMBL" id="OTF98130.1"/>
    </source>
</evidence>
<dbReference type="PANTHER" id="PTHR24177:SF472">
    <property type="entry name" value="PGG DOMAIN-CONTAINING PROTEIN"/>
    <property type="match status" value="1"/>
</dbReference>
<sequence>MFKPSKSSRPFNFQSYLKNRSGFRSCDRCRGITYQLTHSNPLMNQQPPSPTQPQQQTSPPSQQQQQQAQTPPPPHSQQPPLQPHHLQQQPQQPNLPCFDLVRGSREEYLKIGVPLYEASIKCNWKAAEAILDKRRELVGYSITENGETPLHVAASAKGDPKRVEEFVKNLVGMMTQKQLELQNKNYNTALYLAAAAGNVETVKIMVKENRKLLTIIGSNKTMMPLYAAALFGNKDVVAYIYEESKSLSDDENWSRERRGWLLEKCVENNMFDVALKIAKKHPLHDNGRSILRILARKPERFQETKSNFMGAAIKSVFGFFGIKMRAPEKESALPLLRFLWDDIVKKSTSEIDAILRGPPDTNDQDSKTSSKWAVQTMQLQKVIIEYVEKMNTETRNIINKGLTDSTNQDTSSATIKKEQALALQKLISESLVNMHHETQKIIKDPSSSIKKDNKPISNKEHLAQELQKLIFKHIADMHDNTLKIINTVQIENRARLLQQGIFECIEKLRKESEVRITKYGKDAYSSRVLFIAAEMGNTNFLIELIRGYPDLIWKVNDNNQSIFHIAVKHRHEGIYNLLYEIGAMKDLITPLKDLKDNNMLHLVGKIAKQNRLKDISGVALQMRLELLWFHEVKKMIPLSYRERENEDGLTPHELFTREHKDLVTLGEKWMKGTASQCMVVAALIATIVFAATFTVPGGYAQNNGIPFFHSKATFVVFVVADAISLISSSASILMFLSILTSRYAVYDFLESLPRKLLFGLATLFLSITTMMVAFGVSFFVLYDSNPYLRACCVPGPPICTVAI</sequence>
<evidence type="ECO:0000313" key="6">
    <source>
        <dbReference type="Proteomes" id="UP000215914"/>
    </source>
</evidence>
<dbReference type="Pfam" id="PF12796">
    <property type="entry name" value="Ank_2"/>
    <property type="match status" value="1"/>
</dbReference>
<dbReference type="Gene3D" id="1.25.40.20">
    <property type="entry name" value="Ankyrin repeat-containing domain"/>
    <property type="match status" value="2"/>
</dbReference>
<feature type="compositionally biased region" description="Pro residues" evidence="1">
    <location>
        <begin position="70"/>
        <end position="82"/>
    </location>
</feature>
<reference evidence="5" key="2">
    <citation type="submission" date="2017-02" db="EMBL/GenBank/DDBJ databases">
        <title>Sunflower complete genome.</title>
        <authorList>
            <person name="Langlade N."/>
            <person name="Munos S."/>
        </authorList>
    </citation>
    <scope>NUCLEOTIDE SEQUENCE [LARGE SCALE GENOMIC DNA]</scope>
    <source>
        <tissue evidence="5">Leaves</tissue>
    </source>
</reference>
<reference evidence="4" key="3">
    <citation type="submission" date="2020-06" db="EMBL/GenBank/DDBJ databases">
        <title>Helianthus annuus Genome sequencing and assembly Release 2.</title>
        <authorList>
            <person name="Gouzy J."/>
            <person name="Langlade N."/>
            <person name="Munos S."/>
        </authorList>
    </citation>
    <scope>NUCLEOTIDE SEQUENCE</scope>
    <source>
        <tissue evidence="4">Leaves</tissue>
    </source>
</reference>
<dbReference type="PANTHER" id="PTHR24177">
    <property type="entry name" value="CASKIN"/>
    <property type="match status" value="1"/>
</dbReference>
<dbReference type="InterPro" id="IPR002110">
    <property type="entry name" value="Ankyrin_rpt"/>
</dbReference>
<dbReference type="SUPFAM" id="SSF48403">
    <property type="entry name" value="Ankyrin repeat"/>
    <property type="match status" value="1"/>
</dbReference>
<gene>
    <name evidence="5" type="ORF">HannXRQ_Chr14g0442271</name>
    <name evidence="4" type="ORF">HanXRQr2_Chr14g0643681</name>
</gene>
<dbReference type="Proteomes" id="UP000215914">
    <property type="component" value="Chromosome 14"/>
</dbReference>
<dbReference type="InterPro" id="IPR026961">
    <property type="entry name" value="PGG_dom"/>
</dbReference>
<dbReference type="Gramene" id="mRNA:HanXRQr2_Chr14g0643681">
    <property type="protein sequence ID" value="mRNA:HanXRQr2_Chr14g0643681"/>
    <property type="gene ID" value="HanXRQr2_Chr14g0643681"/>
</dbReference>
<dbReference type="STRING" id="4232.A0A251SKX7"/>
<accession>A0A251SKX7</accession>
<dbReference type="InterPro" id="IPR036770">
    <property type="entry name" value="Ankyrin_rpt-contain_sf"/>
</dbReference>
<dbReference type="EMBL" id="CM007903">
    <property type="protein sequence ID" value="OTF98130.1"/>
    <property type="molecule type" value="Genomic_DNA"/>
</dbReference>
<feature type="region of interest" description="Disordered" evidence="1">
    <location>
        <begin position="37"/>
        <end position="98"/>
    </location>
</feature>
<evidence type="ECO:0000259" key="3">
    <source>
        <dbReference type="Pfam" id="PF13962"/>
    </source>
</evidence>
<feature type="domain" description="PGG" evidence="3">
    <location>
        <begin position="667"/>
        <end position="780"/>
    </location>
</feature>
<feature type="compositionally biased region" description="Low complexity" evidence="1">
    <location>
        <begin position="83"/>
        <end position="96"/>
    </location>
</feature>
<feature type="transmembrane region" description="Helical" evidence="2">
    <location>
        <begin position="756"/>
        <end position="782"/>
    </location>
</feature>
<dbReference type="InParanoid" id="A0A251SKX7"/>
<dbReference type="EMBL" id="MNCJ02000329">
    <property type="protein sequence ID" value="KAF5769048.1"/>
    <property type="molecule type" value="Genomic_DNA"/>
</dbReference>
<evidence type="ECO:0000256" key="2">
    <source>
        <dbReference type="SAM" id="Phobius"/>
    </source>
</evidence>
<feature type="compositionally biased region" description="Low complexity" evidence="1">
    <location>
        <begin position="52"/>
        <end position="69"/>
    </location>
</feature>
<dbReference type="SUPFAM" id="SSF81995">
    <property type="entry name" value="beta-sandwich domain of Sec23/24"/>
    <property type="match status" value="1"/>
</dbReference>
<name>A0A251SKX7_HELAN</name>
<feature type="transmembrane region" description="Helical" evidence="2">
    <location>
        <begin position="677"/>
        <end position="700"/>
    </location>
</feature>